<comment type="catalytic activity">
    <reaction evidence="9 10">
        <text>a long-chain fatty acyl-CoA + 2 NADPH + 2 H(+) = a long-chain primary fatty alcohol + 2 NADP(+) + CoA</text>
        <dbReference type="Rhea" id="RHEA:52716"/>
        <dbReference type="ChEBI" id="CHEBI:15378"/>
        <dbReference type="ChEBI" id="CHEBI:57287"/>
        <dbReference type="ChEBI" id="CHEBI:57783"/>
        <dbReference type="ChEBI" id="CHEBI:58349"/>
        <dbReference type="ChEBI" id="CHEBI:77396"/>
        <dbReference type="ChEBI" id="CHEBI:83139"/>
        <dbReference type="EC" id="1.2.1.84"/>
    </reaction>
</comment>
<keyword evidence="6 10" id="KW-1133">Transmembrane helix</keyword>
<keyword evidence="14" id="KW-1185">Reference proteome</keyword>
<evidence type="ECO:0000259" key="11">
    <source>
        <dbReference type="Pfam" id="PF03015"/>
    </source>
</evidence>
<gene>
    <name evidence="13" type="ORF">PPYR_03001</name>
</gene>
<dbReference type="InterPro" id="IPR033640">
    <property type="entry name" value="FAR_C"/>
</dbReference>
<dbReference type="InterPro" id="IPR036291">
    <property type="entry name" value="NAD(P)-bd_dom_sf"/>
</dbReference>
<evidence type="ECO:0000256" key="2">
    <source>
        <dbReference type="ARBA" id="ARBA00005928"/>
    </source>
</evidence>
<accession>A0A5N4A1N0</accession>
<dbReference type="Pfam" id="PF03015">
    <property type="entry name" value="Sterile"/>
    <property type="match status" value="1"/>
</dbReference>
<evidence type="ECO:0000256" key="4">
    <source>
        <dbReference type="ARBA" id="ARBA00022692"/>
    </source>
</evidence>
<dbReference type="GO" id="GO:0080019">
    <property type="term" value="F:alcohol-forming very long-chain fatty acyl-CoA reductase activity"/>
    <property type="evidence" value="ECO:0007669"/>
    <property type="project" value="InterPro"/>
</dbReference>
<comment type="function">
    <text evidence="10">Catalyzes the reduction of fatty acyl-CoA to fatty alcohols.</text>
</comment>
<dbReference type="EMBL" id="VVIM01000011">
    <property type="protein sequence ID" value="KAB0791201.1"/>
    <property type="molecule type" value="Genomic_DNA"/>
</dbReference>
<keyword evidence="4 10" id="KW-0812">Transmembrane</keyword>
<keyword evidence="7 10" id="KW-0443">Lipid metabolism</keyword>
<evidence type="ECO:0000256" key="3">
    <source>
        <dbReference type="ARBA" id="ARBA00022516"/>
    </source>
</evidence>
<keyword evidence="5 10" id="KW-0521">NADP</keyword>
<dbReference type="GO" id="GO:0102965">
    <property type="term" value="F:alcohol-forming long-chain fatty acyl-CoA reductase activity"/>
    <property type="evidence" value="ECO:0007669"/>
    <property type="project" value="UniProtKB-EC"/>
</dbReference>
<sequence length="497" mass="56749">MRTTQVQRFYAGKTVLVTGGTGFLGNYLIEKLLRSCADIKKIYLLIRAKKGKTPEERLTGFLNNSVHKRLKQENPRVLEKLDVVTGDLELPKLGLGDRDWATIVEEVNCVFHVGATVKFTEELRRAILINVGGTDSVVELAKTMKHLQSFVHVSTAFSQCLREVTEETFYPTDEDGERLLEMARSLDRETMNDLSEAILDKWPNSYVFTKHIAEDLIKRKADCLPIAVVRPSIVMSPYDVPVTCWASTFDPNSLLMGAINMGLSHSLRCDPKHVVEFIPVDLVVNHAIVIGWSVGIRGAQGPIPIYNCVSGQQNPITWGLQDEHRQKSEWVLPSSKKIFHSFMVYTTNRFVLQLVDLVYLPLIHVINSISLLRGETHIILIMYRKMKEFSKVVEFVTCRQWNFKDDNTRALWNSLDEDDRCLFNFDVKSIDWIVFSVQAVAGARINVLQDDLSSLSKAKRKSHLLKVFHYLLLVIYLSLFVFILYKSFYVCKSILSK</sequence>
<evidence type="ECO:0000313" key="14">
    <source>
        <dbReference type="Proteomes" id="UP000327044"/>
    </source>
</evidence>
<dbReference type="SUPFAM" id="SSF51735">
    <property type="entry name" value="NAD(P)-binding Rossmann-fold domains"/>
    <property type="match status" value="1"/>
</dbReference>
<dbReference type="GO" id="GO:0035336">
    <property type="term" value="P:long-chain fatty-acyl-CoA metabolic process"/>
    <property type="evidence" value="ECO:0007669"/>
    <property type="project" value="TreeGrafter"/>
</dbReference>
<comment type="subcellular location">
    <subcellularLocation>
        <location evidence="1">Membrane</location>
        <topology evidence="1">Multi-pass membrane protein</topology>
    </subcellularLocation>
</comment>
<dbReference type="InterPro" id="IPR013120">
    <property type="entry name" value="FAR_NAD-bd"/>
</dbReference>
<protein>
    <recommendedName>
        <fullName evidence="10">Fatty acyl-CoA reductase</fullName>
        <ecNumber evidence="10">1.2.1.84</ecNumber>
    </recommendedName>
</protein>
<dbReference type="AlphaFoldDB" id="A0A5N4A1N0"/>
<dbReference type="FunFam" id="3.40.50.720:FF:000143">
    <property type="entry name" value="Fatty acyl-CoA reductase"/>
    <property type="match status" value="1"/>
</dbReference>
<organism evidence="13 14">
    <name type="scientific">Photinus pyralis</name>
    <name type="common">Common eastern firefly</name>
    <name type="synonym">Lampyris pyralis</name>
    <dbReference type="NCBI Taxonomy" id="7054"/>
    <lineage>
        <taxon>Eukaryota</taxon>
        <taxon>Metazoa</taxon>
        <taxon>Ecdysozoa</taxon>
        <taxon>Arthropoda</taxon>
        <taxon>Hexapoda</taxon>
        <taxon>Insecta</taxon>
        <taxon>Pterygota</taxon>
        <taxon>Neoptera</taxon>
        <taxon>Endopterygota</taxon>
        <taxon>Coleoptera</taxon>
        <taxon>Polyphaga</taxon>
        <taxon>Elateriformia</taxon>
        <taxon>Elateroidea</taxon>
        <taxon>Lampyridae</taxon>
        <taxon>Lampyrinae</taxon>
        <taxon>Photinus</taxon>
    </lineage>
</organism>
<dbReference type="InterPro" id="IPR026055">
    <property type="entry name" value="FAR"/>
</dbReference>
<dbReference type="InParanoid" id="A0A5N4A1N0"/>
<dbReference type="Gene3D" id="3.40.50.720">
    <property type="entry name" value="NAD(P)-binding Rossmann-like Domain"/>
    <property type="match status" value="1"/>
</dbReference>
<reference evidence="13 14" key="1">
    <citation type="journal article" date="2018" name="Elife">
        <title>Firefly genomes illuminate parallel origins of bioluminescence in beetles.</title>
        <authorList>
            <person name="Fallon T.R."/>
            <person name="Lower S.E."/>
            <person name="Chang C.H."/>
            <person name="Bessho-Uehara M."/>
            <person name="Martin G.J."/>
            <person name="Bewick A.J."/>
            <person name="Behringer M."/>
            <person name="Debat H.J."/>
            <person name="Wong I."/>
            <person name="Day J.C."/>
            <person name="Suvorov A."/>
            <person name="Silva C.J."/>
            <person name="Stanger-Hall K.F."/>
            <person name="Hall D.W."/>
            <person name="Schmitz R.J."/>
            <person name="Nelson D.R."/>
            <person name="Lewis S.M."/>
            <person name="Shigenobu S."/>
            <person name="Bybee S.M."/>
            <person name="Larracuente A.M."/>
            <person name="Oba Y."/>
            <person name="Weng J.K."/>
        </authorList>
    </citation>
    <scope>NUCLEOTIDE SEQUENCE [LARGE SCALE GENOMIC DNA]</scope>
    <source>
        <strain evidence="13">1611_PpyrPB1</strain>
        <tissue evidence="13">Whole body</tissue>
    </source>
</reference>
<evidence type="ECO:0000256" key="6">
    <source>
        <dbReference type="ARBA" id="ARBA00022989"/>
    </source>
</evidence>
<evidence type="ECO:0000313" key="13">
    <source>
        <dbReference type="EMBL" id="KAB0791201.1"/>
    </source>
</evidence>
<dbReference type="CDD" id="cd05236">
    <property type="entry name" value="FAR-N_SDR_e"/>
    <property type="match status" value="1"/>
</dbReference>
<feature type="domain" description="Fatty acyl-CoA reductase C-terminal" evidence="11">
    <location>
        <begin position="364"/>
        <end position="449"/>
    </location>
</feature>
<dbReference type="CDD" id="cd09071">
    <property type="entry name" value="FAR_C"/>
    <property type="match status" value="1"/>
</dbReference>
<comment type="caution">
    <text evidence="13">The sequence shown here is derived from an EMBL/GenBank/DDBJ whole genome shotgun (WGS) entry which is preliminary data.</text>
</comment>
<dbReference type="Proteomes" id="UP000327044">
    <property type="component" value="Unassembled WGS sequence"/>
</dbReference>
<dbReference type="PANTHER" id="PTHR11011">
    <property type="entry name" value="MALE STERILITY PROTEIN 2-RELATED"/>
    <property type="match status" value="1"/>
</dbReference>
<evidence type="ECO:0000256" key="1">
    <source>
        <dbReference type="ARBA" id="ARBA00004141"/>
    </source>
</evidence>
<comment type="similarity">
    <text evidence="2 10">Belongs to the fatty acyl-CoA reductase family.</text>
</comment>
<keyword evidence="10" id="KW-0560">Oxidoreductase</keyword>
<dbReference type="OrthoDB" id="429813at2759"/>
<evidence type="ECO:0000256" key="5">
    <source>
        <dbReference type="ARBA" id="ARBA00022857"/>
    </source>
</evidence>
<dbReference type="GO" id="GO:0005777">
    <property type="term" value="C:peroxisome"/>
    <property type="evidence" value="ECO:0007669"/>
    <property type="project" value="TreeGrafter"/>
</dbReference>
<evidence type="ECO:0000256" key="7">
    <source>
        <dbReference type="ARBA" id="ARBA00023098"/>
    </source>
</evidence>
<feature type="transmembrane region" description="Helical" evidence="10">
    <location>
        <begin position="467"/>
        <end position="485"/>
    </location>
</feature>
<dbReference type="PANTHER" id="PTHR11011:SF60">
    <property type="entry name" value="FATTY ACYL-COA REDUCTASE-RELATED"/>
    <property type="match status" value="1"/>
</dbReference>
<evidence type="ECO:0000256" key="9">
    <source>
        <dbReference type="ARBA" id="ARBA00052530"/>
    </source>
</evidence>
<dbReference type="GO" id="GO:0016020">
    <property type="term" value="C:membrane"/>
    <property type="evidence" value="ECO:0007669"/>
    <property type="project" value="UniProtKB-SubCell"/>
</dbReference>
<feature type="domain" description="Thioester reductase (TE)" evidence="12">
    <location>
        <begin position="17"/>
        <end position="286"/>
    </location>
</feature>
<name>A0A5N4A1N0_PHOPY</name>
<evidence type="ECO:0000256" key="8">
    <source>
        <dbReference type="ARBA" id="ARBA00023136"/>
    </source>
</evidence>
<dbReference type="EC" id="1.2.1.84" evidence="10"/>
<evidence type="ECO:0000259" key="12">
    <source>
        <dbReference type="Pfam" id="PF07993"/>
    </source>
</evidence>
<keyword evidence="3 10" id="KW-0444">Lipid biosynthesis</keyword>
<dbReference type="Pfam" id="PF07993">
    <property type="entry name" value="NAD_binding_4"/>
    <property type="match status" value="1"/>
</dbReference>
<evidence type="ECO:0000256" key="10">
    <source>
        <dbReference type="RuleBase" id="RU363097"/>
    </source>
</evidence>
<proteinExistence type="inferred from homology"/>
<keyword evidence="8 10" id="KW-0472">Membrane</keyword>